<dbReference type="InterPro" id="IPR027417">
    <property type="entry name" value="P-loop_NTPase"/>
</dbReference>
<dbReference type="PROSITE" id="PS00211">
    <property type="entry name" value="ABC_TRANSPORTER_1"/>
    <property type="match status" value="1"/>
</dbReference>
<dbReference type="PROSITE" id="PS50893">
    <property type="entry name" value="ABC_TRANSPORTER_2"/>
    <property type="match status" value="1"/>
</dbReference>
<evidence type="ECO:0000313" key="9">
    <source>
        <dbReference type="EMBL" id="QDQ41453.1"/>
    </source>
</evidence>
<dbReference type="InterPro" id="IPR003439">
    <property type="entry name" value="ABC_transporter-like_ATP-bd"/>
</dbReference>
<dbReference type="RefSeq" id="WP_052250567.1">
    <property type="nucleotide sequence ID" value="NZ_CP037899.1"/>
</dbReference>
<dbReference type="SUPFAM" id="SSF52540">
    <property type="entry name" value="P-loop containing nucleoside triphosphate hydrolases"/>
    <property type="match status" value="1"/>
</dbReference>
<evidence type="ECO:0000256" key="5">
    <source>
        <dbReference type="ARBA" id="ARBA00022741"/>
    </source>
</evidence>
<dbReference type="OrthoDB" id="9809450at2"/>
<dbReference type="KEGG" id="mkc:kam1_197"/>
<sequence>MLLQVEDLHVHFLTQSGEIPALRGVSFSIDKAESVAIVGESGSGKSVTALSLTKLLESPPAIYKKGKILYEGVDLLALSQKELRKYRGGEIAYVFQEPSTSLNPVYSIGFQLLEAIELHQPHLKDKKSVGLEVLEKVGIVDSQRVWKSYPHELSGGMQQRVMIAMALLCKPKLLVADEPTTALDVTIQAQILELFAKIQKDLAMSVLLITHNFGIVKGFSDRVVVMFRGQVVEEGPTEKVIYSPSHPYTKALIDCVPRLGEKGKRLRAIDYSLIESSLNL</sequence>
<keyword evidence="7" id="KW-0472">Membrane</keyword>
<dbReference type="GO" id="GO:0015833">
    <property type="term" value="P:peptide transport"/>
    <property type="evidence" value="ECO:0007669"/>
    <property type="project" value="InterPro"/>
</dbReference>
<evidence type="ECO:0000256" key="1">
    <source>
        <dbReference type="ARBA" id="ARBA00004417"/>
    </source>
</evidence>
<keyword evidence="6 9" id="KW-0067">ATP-binding</keyword>
<comment type="similarity">
    <text evidence="2">Belongs to the ABC transporter superfamily.</text>
</comment>
<dbReference type="InterPro" id="IPR050388">
    <property type="entry name" value="ABC_Ni/Peptide_Import"/>
</dbReference>
<accession>A0A516TJQ6</accession>
<dbReference type="PANTHER" id="PTHR43297">
    <property type="entry name" value="OLIGOPEPTIDE TRANSPORT ATP-BINDING PROTEIN APPD"/>
    <property type="match status" value="1"/>
</dbReference>
<dbReference type="FunFam" id="3.40.50.300:FF:000016">
    <property type="entry name" value="Oligopeptide ABC transporter ATP-binding component"/>
    <property type="match status" value="1"/>
</dbReference>
<dbReference type="EMBL" id="CP037899">
    <property type="protein sequence ID" value="QDQ41453.1"/>
    <property type="molecule type" value="Genomic_DNA"/>
</dbReference>
<dbReference type="AlphaFoldDB" id="A0A516TJQ6"/>
<dbReference type="Pfam" id="PF00005">
    <property type="entry name" value="ABC_tran"/>
    <property type="match status" value="1"/>
</dbReference>
<comment type="subcellular location">
    <subcellularLocation>
        <location evidence="1">Cell inner membrane</location>
        <topology evidence="1">Peripheral membrane protein</topology>
    </subcellularLocation>
</comment>
<protein>
    <submittedName>
        <fullName evidence="9">Peptide/nickel transport system ATP-binding protein</fullName>
    </submittedName>
</protein>
<dbReference type="SMART" id="SM00382">
    <property type="entry name" value="AAA"/>
    <property type="match status" value="1"/>
</dbReference>
<feature type="domain" description="ABC transporter" evidence="8">
    <location>
        <begin position="3"/>
        <end position="253"/>
    </location>
</feature>
<dbReference type="PANTHER" id="PTHR43297:SF2">
    <property type="entry name" value="DIPEPTIDE TRANSPORT ATP-BINDING PROTEIN DPPD"/>
    <property type="match status" value="1"/>
</dbReference>
<dbReference type="Pfam" id="PF08352">
    <property type="entry name" value="oligo_HPY"/>
    <property type="match status" value="1"/>
</dbReference>
<evidence type="ECO:0000313" key="10">
    <source>
        <dbReference type="Proteomes" id="UP000315925"/>
    </source>
</evidence>
<name>A0A516TJQ6_9BACT</name>
<evidence type="ECO:0000256" key="2">
    <source>
        <dbReference type="ARBA" id="ARBA00005417"/>
    </source>
</evidence>
<dbReference type="GO" id="GO:0005524">
    <property type="term" value="F:ATP binding"/>
    <property type="evidence" value="ECO:0007669"/>
    <property type="project" value="UniProtKB-KW"/>
</dbReference>
<keyword evidence="4" id="KW-1003">Cell membrane</keyword>
<keyword evidence="3" id="KW-0813">Transport</keyword>
<proteinExistence type="inferred from homology"/>
<evidence type="ECO:0000256" key="6">
    <source>
        <dbReference type="ARBA" id="ARBA00022840"/>
    </source>
</evidence>
<dbReference type="InterPro" id="IPR017871">
    <property type="entry name" value="ABC_transporter-like_CS"/>
</dbReference>
<reference evidence="10" key="1">
    <citation type="submission" date="2019-03" db="EMBL/GenBank/DDBJ databases">
        <title>Complete genome of Methylacidiphilum kamchatkense Kam1.</title>
        <authorList>
            <person name="Kruse T."/>
            <person name="Murarilal Ratnadevi C."/>
            <person name="Erikstad H.-A."/>
            <person name="Birkeland N.-K."/>
        </authorList>
    </citation>
    <scope>NUCLEOTIDE SEQUENCE [LARGE SCALE GENOMIC DNA]</scope>
    <source>
        <strain evidence="10">kam1</strain>
    </source>
</reference>
<evidence type="ECO:0000256" key="3">
    <source>
        <dbReference type="ARBA" id="ARBA00022448"/>
    </source>
</evidence>
<dbReference type="GO" id="GO:0005886">
    <property type="term" value="C:plasma membrane"/>
    <property type="evidence" value="ECO:0007669"/>
    <property type="project" value="UniProtKB-SubCell"/>
</dbReference>
<dbReference type="GO" id="GO:0016887">
    <property type="term" value="F:ATP hydrolysis activity"/>
    <property type="evidence" value="ECO:0007669"/>
    <property type="project" value="InterPro"/>
</dbReference>
<dbReference type="CDD" id="cd03257">
    <property type="entry name" value="ABC_NikE_OppD_transporters"/>
    <property type="match status" value="1"/>
</dbReference>
<dbReference type="Proteomes" id="UP000315925">
    <property type="component" value="Chromosome"/>
</dbReference>
<dbReference type="InterPro" id="IPR013563">
    <property type="entry name" value="Oligopep_ABC_C"/>
</dbReference>
<keyword evidence="5" id="KW-0547">Nucleotide-binding</keyword>
<gene>
    <name evidence="9" type="ORF">kam1_197</name>
</gene>
<dbReference type="InterPro" id="IPR003593">
    <property type="entry name" value="AAA+_ATPase"/>
</dbReference>
<evidence type="ECO:0000256" key="7">
    <source>
        <dbReference type="ARBA" id="ARBA00023136"/>
    </source>
</evidence>
<evidence type="ECO:0000256" key="4">
    <source>
        <dbReference type="ARBA" id="ARBA00022475"/>
    </source>
</evidence>
<dbReference type="Gene3D" id="3.40.50.300">
    <property type="entry name" value="P-loop containing nucleotide triphosphate hydrolases"/>
    <property type="match status" value="1"/>
</dbReference>
<evidence type="ECO:0000259" key="8">
    <source>
        <dbReference type="PROSITE" id="PS50893"/>
    </source>
</evidence>
<organism evidence="9 10">
    <name type="scientific">Methylacidiphilum kamchatkense Kam1</name>
    <dbReference type="NCBI Taxonomy" id="1202785"/>
    <lineage>
        <taxon>Bacteria</taxon>
        <taxon>Pseudomonadati</taxon>
        <taxon>Verrucomicrobiota</taxon>
        <taxon>Methylacidiphilae</taxon>
        <taxon>Methylacidiphilales</taxon>
        <taxon>Methylacidiphilaceae</taxon>
        <taxon>Methylacidiphilum (ex Ratnadevi et al. 2023)</taxon>
    </lineage>
</organism>